<proteinExistence type="predicted"/>
<comment type="caution">
    <text evidence="1">The sequence shown here is derived from an EMBL/GenBank/DDBJ whole genome shotgun (WGS) entry which is preliminary data.</text>
</comment>
<dbReference type="EMBL" id="JAEAOA010001808">
    <property type="protein sequence ID" value="KAK3603499.1"/>
    <property type="molecule type" value="Genomic_DNA"/>
</dbReference>
<accession>A0AAE0T512</accession>
<sequence>MCNNGYNDGYKHEYDDGYKHEYDDGYKHEYDDGYKHEYDDGYKHEYDDGYKHEYDDGYKHEYDDGYKHEYDDGYKHEYDDGYKHEYDDGHNHEYDDVCRDKYNGMNTLASPTINDLFDECNQIKITLMTPKKTVMIDLSVRNCVWCSPYDPRQHCLVTSLVSLHKYYLRIIQRNTFKLEVKGGVRLDKFCLRTFCGAALAFEGHPM</sequence>
<dbReference type="AlphaFoldDB" id="A0AAE0T512"/>
<organism evidence="1 2">
    <name type="scientific">Potamilus streckersoni</name>
    <dbReference type="NCBI Taxonomy" id="2493646"/>
    <lineage>
        <taxon>Eukaryota</taxon>
        <taxon>Metazoa</taxon>
        <taxon>Spiralia</taxon>
        <taxon>Lophotrochozoa</taxon>
        <taxon>Mollusca</taxon>
        <taxon>Bivalvia</taxon>
        <taxon>Autobranchia</taxon>
        <taxon>Heteroconchia</taxon>
        <taxon>Palaeoheterodonta</taxon>
        <taxon>Unionida</taxon>
        <taxon>Unionoidea</taxon>
        <taxon>Unionidae</taxon>
        <taxon>Ambleminae</taxon>
        <taxon>Lampsilini</taxon>
        <taxon>Potamilus</taxon>
    </lineage>
</organism>
<name>A0AAE0T512_9BIVA</name>
<dbReference type="Proteomes" id="UP001195483">
    <property type="component" value="Unassembled WGS sequence"/>
</dbReference>
<gene>
    <name evidence="1" type="ORF">CHS0354_030343</name>
</gene>
<reference evidence="1" key="2">
    <citation type="journal article" date="2021" name="Genome Biol. Evol.">
        <title>Developing a high-quality reference genome for a parasitic bivalve with doubly uniparental inheritance (Bivalvia: Unionida).</title>
        <authorList>
            <person name="Smith C.H."/>
        </authorList>
    </citation>
    <scope>NUCLEOTIDE SEQUENCE</scope>
    <source>
        <strain evidence="1">CHS0354</strain>
        <tissue evidence="1">Mantle</tissue>
    </source>
</reference>
<keyword evidence="2" id="KW-1185">Reference proteome</keyword>
<evidence type="ECO:0000313" key="1">
    <source>
        <dbReference type="EMBL" id="KAK3603499.1"/>
    </source>
</evidence>
<evidence type="ECO:0000313" key="2">
    <source>
        <dbReference type="Proteomes" id="UP001195483"/>
    </source>
</evidence>
<protein>
    <submittedName>
        <fullName evidence="1">Uncharacterized protein</fullName>
    </submittedName>
</protein>
<reference evidence="1" key="1">
    <citation type="journal article" date="2021" name="Genome Biol. Evol.">
        <title>A High-Quality Reference Genome for a Parasitic Bivalve with Doubly Uniparental Inheritance (Bivalvia: Unionida).</title>
        <authorList>
            <person name="Smith C.H."/>
        </authorList>
    </citation>
    <scope>NUCLEOTIDE SEQUENCE</scope>
    <source>
        <strain evidence="1">CHS0354</strain>
    </source>
</reference>
<reference evidence="1" key="3">
    <citation type="submission" date="2023-05" db="EMBL/GenBank/DDBJ databases">
        <authorList>
            <person name="Smith C.H."/>
        </authorList>
    </citation>
    <scope>NUCLEOTIDE SEQUENCE</scope>
    <source>
        <strain evidence="1">CHS0354</strain>
        <tissue evidence="1">Mantle</tissue>
    </source>
</reference>